<proteinExistence type="predicted"/>
<evidence type="ECO:0000313" key="3">
    <source>
        <dbReference type="Proteomes" id="UP000784294"/>
    </source>
</evidence>
<evidence type="ECO:0000313" key="2">
    <source>
        <dbReference type="EMBL" id="VEL17955.1"/>
    </source>
</evidence>
<feature type="compositionally biased region" description="Basic residues" evidence="1">
    <location>
        <begin position="64"/>
        <end position="90"/>
    </location>
</feature>
<dbReference type="EMBL" id="CAAALY010034982">
    <property type="protein sequence ID" value="VEL17955.1"/>
    <property type="molecule type" value="Genomic_DNA"/>
</dbReference>
<name>A0A448WQY6_9PLAT</name>
<evidence type="ECO:0000256" key="1">
    <source>
        <dbReference type="SAM" id="MobiDB-lite"/>
    </source>
</evidence>
<protein>
    <submittedName>
        <fullName evidence="2">Uncharacterized protein</fullName>
    </submittedName>
</protein>
<feature type="region of interest" description="Disordered" evidence="1">
    <location>
        <begin position="17"/>
        <end position="96"/>
    </location>
</feature>
<reference evidence="2" key="1">
    <citation type="submission" date="2018-11" db="EMBL/GenBank/DDBJ databases">
        <authorList>
            <consortium name="Pathogen Informatics"/>
        </authorList>
    </citation>
    <scope>NUCLEOTIDE SEQUENCE</scope>
</reference>
<comment type="caution">
    <text evidence="2">The sequence shown here is derived from an EMBL/GenBank/DDBJ whole genome shotgun (WGS) entry which is preliminary data.</text>
</comment>
<sequence length="108" mass="12435">MESESWSKVGSSVITQAEKIGSRLGCLKSPTHTQHRRRGRDQSWSKASRSDEEEETNTTTTTTTKKKKTIRKRKSTKQKKKKKKKKKKKERMTPTLLLCTDNGLPVLF</sequence>
<accession>A0A448WQY6</accession>
<gene>
    <name evidence="2" type="ORF">PXEA_LOCUS11395</name>
</gene>
<dbReference type="Proteomes" id="UP000784294">
    <property type="component" value="Unassembled WGS sequence"/>
</dbReference>
<keyword evidence="3" id="KW-1185">Reference proteome</keyword>
<dbReference type="AlphaFoldDB" id="A0A448WQY6"/>
<organism evidence="2 3">
    <name type="scientific">Protopolystoma xenopodis</name>
    <dbReference type="NCBI Taxonomy" id="117903"/>
    <lineage>
        <taxon>Eukaryota</taxon>
        <taxon>Metazoa</taxon>
        <taxon>Spiralia</taxon>
        <taxon>Lophotrochozoa</taxon>
        <taxon>Platyhelminthes</taxon>
        <taxon>Monogenea</taxon>
        <taxon>Polyopisthocotylea</taxon>
        <taxon>Polystomatidea</taxon>
        <taxon>Polystomatidae</taxon>
        <taxon>Protopolystoma</taxon>
    </lineage>
</organism>